<evidence type="ECO:0000313" key="1">
    <source>
        <dbReference type="EMBL" id="CUO97537.1"/>
    </source>
</evidence>
<protein>
    <submittedName>
        <fullName evidence="1">Uncharacterized protein</fullName>
    </submittedName>
</protein>
<sequence length="390" mass="45718">MIIKHYLHVIFKHYLVSIRQWTKDKPFWGCCLKILLRGRTKEFQQYVARYVPAKTIDGIDCVTRNLAVSTMGTLNPKIIIMYLERDSGSGGFCAEWVYWLNRVSFSDKMGFKHCINWIDSQFYKEEELENGNIFEYFFEQPSDISVEETLKSQNVIFDYNTIDYGYYDSFAPGRNDDYIFSETDIINFSEIQKKYIRLNKCLKNEIDLDIINLLKGKKVLAVHARGADAKIPYNNHPIPVTIEDYIDNARREMNAIQAEKIFLATDDNNILKRFVEEFGDKLLYYNDVERSDGVRMSCYGESNRFMHHYKLGKEIIRDVYTMAACQGLVCSTSYVSYIVRILKKSMDCDYEVIYCIKTKLRKKGLNLTDPKAISSVEKIWNQELKDRKKG</sequence>
<name>A0A174JI36_9FIRM</name>
<organism evidence="1 2">
    <name type="scientific">Enterocloster clostridioformis</name>
    <dbReference type="NCBI Taxonomy" id="1531"/>
    <lineage>
        <taxon>Bacteria</taxon>
        <taxon>Bacillati</taxon>
        <taxon>Bacillota</taxon>
        <taxon>Clostridia</taxon>
        <taxon>Lachnospirales</taxon>
        <taxon>Lachnospiraceae</taxon>
        <taxon>Enterocloster</taxon>
    </lineage>
</organism>
<dbReference type="EMBL" id="CZAB01000018">
    <property type="protein sequence ID" value="CUO97537.1"/>
    <property type="molecule type" value="Genomic_DNA"/>
</dbReference>
<accession>A0A174JI36</accession>
<evidence type="ECO:0000313" key="2">
    <source>
        <dbReference type="Proteomes" id="UP000095512"/>
    </source>
</evidence>
<dbReference type="Proteomes" id="UP000095512">
    <property type="component" value="Unassembled WGS sequence"/>
</dbReference>
<dbReference type="RefSeq" id="WP_057571885.1">
    <property type="nucleotide sequence ID" value="NZ_CZAB01000018.1"/>
</dbReference>
<gene>
    <name evidence="1" type="ORF">ERS852480_02349</name>
</gene>
<dbReference type="Gene3D" id="3.40.50.11350">
    <property type="match status" value="1"/>
</dbReference>
<proteinExistence type="predicted"/>
<dbReference type="AlphaFoldDB" id="A0A174JI36"/>
<reference evidence="1 2" key="1">
    <citation type="submission" date="2015-09" db="EMBL/GenBank/DDBJ databases">
        <authorList>
            <consortium name="Pathogen Informatics"/>
        </authorList>
    </citation>
    <scope>NUCLEOTIDE SEQUENCE [LARGE SCALE GENOMIC DNA]</scope>
    <source>
        <strain evidence="1 2">2789STDY5834865</strain>
    </source>
</reference>